<dbReference type="EC" id="2.3.2.31" evidence="3"/>
<evidence type="ECO:0000256" key="9">
    <source>
        <dbReference type="ARBA" id="ARBA00022833"/>
    </source>
</evidence>
<dbReference type="InterPro" id="IPR002867">
    <property type="entry name" value="IBR_dom"/>
</dbReference>
<keyword evidence="4" id="KW-0808">Transferase</keyword>
<dbReference type="AlphaFoldDB" id="A0ABD2SHT5"/>
<comment type="catalytic activity">
    <reaction evidence="1">
        <text>[E2 ubiquitin-conjugating enzyme]-S-ubiquitinyl-L-cysteine + [acceptor protein]-L-lysine = [E2 ubiquitin-conjugating enzyme]-L-cysteine + [acceptor protein]-N(6)-ubiquitinyl-L-lysine.</text>
        <dbReference type="EC" id="2.3.2.31"/>
    </reaction>
</comment>
<name>A0ABD2SHT5_9SOLN</name>
<organism evidence="11 12">
    <name type="scientific">Solanum stoloniferum</name>
    <dbReference type="NCBI Taxonomy" id="62892"/>
    <lineage>
        <taxon>Eukaryota</taxon>
        <taxon>Viridiplantae</taxon>
        <taxon>Streptophyta</taxon>
        <taxon>Embryophyta</taxon>
        <taxon>Tracheophyta</taxon>
        <taxon>Spermatophyta</taxon>
        <taxon>Magnoliopsida</taxon>
        <taxon>eudicotyledons</taxon>
        <taxon>Gunneridae</taxon>
        <taxon>Pentapetalae</taxon>
        <taxon>asterids</taxon>
        <taxon>lamiids</taxon>
        <taxon>Solanales</taxon>
        <taxon>Solanaceae</taxon>
        <taxon>Solanoideae</taxon>
        <taxon>Solaneae</taxon>
        <taxon>Solanum</taxon>
    </lineage>
</organism>
<dbReference type="SUPFAM" id="SSF57850">
    <property type="entry name" value="RING/U-box"/>
    <property type="match status" value="2"/>
</dbReference>
<dbReference type="Pfam" id="PF01485">
    <property type="entry name" value="IBR"/>
    <property type="match status" value="2"/>
</dbReference>
<evidence type="ECO:0000256" key="7">
    <source>
        <dbReference type="ARBA" id="ARBA00022771"/>
    </source>
</evidence>
<dbReference type="EMBL" id="JBJKTR010000015">
    <property type="protein sequence ID" value="KAL3343409.1"/>
    <property type="molecule type" value="Genomic_DNA"/>
</dbReference>
<evidence type="ECO:0000313" key="11">
    <source>
        <dbReference type="EMBL" id="KAL3343409.1"/>
    </source>
</evidence>
<gene>
    <name evidence="11" type="ORF">AABB24_027105</name>
</gene>
<feature type="domain" description="RING-type" evidence="10">
    <location>
        <begin position="1"/>
        <end position="164"/>
    </location>
</feature>
<dbReference type="InterPro" id="IPR044066">
    <property type="entry name" value="TRIAD_supradom"/>
</dbReference>
<dbReference type="Proteomes" id="UP001627284">
    <property type="component" value="Unassembled WGS sequence"/>
</dbReference>
<keyword evidence="7" id="KW-0863">Zinc-finger</keyword>
<evidence type="ECO:0000256" key="4">
    <source>
        <dbReference type="ARBA" id="ARBA00022679"/>
    </source>
</evidence>
<dbReference type="SMART" id="SM00647">
    <property type="entry name" value="IBR"/>
    <property type="match status" value="2"/>
</dbReference>
<keyword evidence="6" id="KW-0677">Repeat</keyword>
<dbReference type="GO" id="GO:0061630">
    <property type="term" value="F:ubiquitin protein ligase activity"/>
    <property type="evidence" value="ECO:0007669"/>
    <property type="project" value="UniProtKB-EC"/>
</dbReference>
<keyword evidence="8" id="KW-0833">Ubl conjugation pathway</keyword>
<comment type="caution">
    <text evidence="11">The sequence shown here is derived from an EMBL/GenBank/DDBJ whole genome shotgun (WGS) entry which is preliminary data.</text>
</comment>
<comment type="cofactor">
    <cofactor evidence="2">
        <name>Zn(2+)</name>
        <dbReference type="ChEBI" id="CHEBI:29105"/>
    </cofactor>
</comment>
<evidence type="ECO:0000256" key="5">
    <source>
        <dbReference type="ARBA" id="ARBA00022723"/>
    </source>
</evidence>
<dbReference type="InterPro" id="IPR031127">
    <property type="entry name" value="E3_UB_ligase_RBR"/>
</dbReference>
<evidence type="ECO:0000259" key="10">
    <source>
        <dbReference type="PROSITE" id="PS51873"/>
    </source>
</evidence>
<sequence>MSLGNLISDAKYAKELQKQYVIGDSLEIFARYEKGLIESAIPNREKLYCPYKKCAKLLSHDEKEIVIKGKCPWCAGLLCARCRVPWHTGRDCQQLQKEEEDREDALRVKLLAENRKWKNCPHCNYLVDKVDDGCVHITCWCKEEFCYACGETWSLRHWNCQTSDSLII</sequence>
<dbReference type="PANTHER" id="PTHR11685">
    <property type="entry name" value="RBR FAMILY RING FINGER AND IBR DOMAIN-CONTAINING"/>
    <property type="match status" value="1"/>
</dbReference>
<dbReference type="GO" id="GO:0008270">
    <property type="term" value="F:zinc ion binding"/>
    <property type="evidence" value="ECO:0007669"/>
    <property type="project" value="UniProtKB-KW"/>
</dbReference>
<evidence type="ECO:0000256" key="2">
    <source>
        <dbReference type="ARBA" id="ARBA00001947"/>
    </source>
</evidence>
<evidence type="ECO:0000256" key="3">
    <source>
        <dbReference type="ARBA" id="ARBA00012251"/>
    </source>
</evidence>
<reference evidence="11 12" key="1">
    <citation type="submission" date="2024-05" db="EMBL/GenBank/DDBJ databases">
        <title>De novo assembly of an allotetraploid wild potato.</title>
        <authorList>
            <person name="Hosaka A.J."/>
        </authorList>
    </citation>
    <scope>NUCLEOTIDE SEQUENCE [LARGE SCALE GENOMIC DNA]</scope>
    <source>
        <tissue evidence="11">Young leaves</tissue>
    </source>
</reference>
<evidence type="ECO:0000256" key="1">
    <source>
        <dbReference type="ARBA" id="ARBA00001798"/>
    </source>
</evidence>
<keyword evidence="9" id="KW-0862">Zinc</keyword>
<dbReference type="PROSITE" id="PS51873">
    <property type="entry name" value="TRIAD"/>
    <property type="match status" value="1"/>
</dbReference>
<keyword evidence="12" id="KW-1185">Reference proteome</keyword>
<accession>A0ABD2SHT5</accession>
<evidence type="ECO:0000313" key="12">
    <source>
        <dbReference type="Proteomes" id="UP001627284"/>
    </source>
</evidence>
<proteinExistence type="predicted"/>
<protein>
    <recommendedName>
        <fullName evidence="3">RBR-type E3 ubiquitin transferase</fullName>
        <ecNumber evidence="3">2.3.2.31</ecNumber>
    </recommendedName>
</protein>
<keyword evidence="5" id="KW-0479">Metal-binding</keyword>
<dbReference type="Gene3D" id="1.20.120.1750">
    <property type="match status" value="1"/>
</dbReference>
<evidence type="ECO:0000256" key="8">
    <source>
        <dbReference type="ARBA" id="ARBA00022786"/>
    </source>
</evidence>
<evidence type="ECO:0000256" key="6">
    <source>
        <dbReference type="ARBA" id="ARBA00022737"/>
    </source>
</evidence>